<evidence type="ECO:0000256" key="2">
    <source>
        <dbReference type="ARBA" id="ARBA00022448"/>
    </source>
</evidence>
<dbReference type="GO" id="GO:0006606">
    <property type="term" value="P:protein import into nucleus"/>
    <property type="evidence" value="ECO:0007669"/>
    <property type="project" value="TreeGrafter"/>
</dbReference>
<dbReference type="Pfam" id="PF04603">
    <property type="entry name" value="Mog1"/>
    <property type="match status" value="1"/>
</dbReference>
<dbReference type="PANTHER" id="PTHR15837">
    <property type="entry name" value="RAN GUANINE NUCLEOTIDE RELEASE FACTOR"/>
    <property type="match status" value="1"/>
</dbReference>
<name>A0A7S2YGC5_9STRA</name>
<evidence type="ECO:0008006" key="5">
    <source>
        <dbReference type="Google" id="ProtNLM"/>
    </source>
</evidence>
<keyword evidence="2" id="KW-0813">Transport</keyword>
<sequence length="191" mass="20776">MSNSTVRPLYGGAITCQIPQGWLDASDVRQVPDHQECWQDPQTGALLVIEILDYQTSVSNETAAQFFYTDLAESNGISSAQDLQFTPILPPTATSSTLPGFPPDSILCVGTGHQKIVQGKEFDSFGNRRELPDAQWVAIHLALVRLPNVTTDLLVTLSTPAESNPQQGDASQAVFQAIFSTLQIRDWGLFG</sequence>
<keyword evidence="3" id="KW-0653">Protein transport</keyword>
<evidence type="ECO:0000256" key="3">
    <source>
        <dbReference type="ARBA" id="ARBA00022927"/>
    </source>
</evidence>
<reference evidence="4" key="1">
    <citation type="submission" date="2021-01" db="EMBL/GenBank/DDBJ databases">
        <authorList>
            <person name="Corre E."/>
            <person name="Pelletier E."/>
            <person name="Niang G."/>
            <person name="Scheremetjew M."/>
            <person name="Finn R."/>
            <person name="Kale V."/>
            <person name="Holt S."/>
            <person name="Cochrane G."/>
            <person name="Meng A."/>
            <person name="Brown T."/>
            <person name="Cohen L."/>
        </authorList>
    </citation>
    <scope>NUCLEOTIDE SEQUENCE</scope>
    <source>
        <strain evidence="4">CCMP125</strain>
    </source>
</reference>
<dbReference type="SUPFAM" id="SSF55724">
    <property type="entry name" value="Mog1p/PsbP-like"/>
    <property type="match status" value="1"/>
</dbReference>
<gene>
    <name evidence="4" type="ORF">APAL1065_LOCUS16433</name>
</gene>
<dbReference type="InterPro" id="IPR007681">
    <property type="entry name" value="Mog1"/>
</dbReference>
<comment type="similarity">
    <text evidence="1">Belongs to the MOG1 family.</text>
</comment>
<proteinExistence type="inferred from homology"/>
<evidence type="ECO:0000256" key="1">
    <source>
        <dbReference type="ARBA" id="ARBA00010307"/>
    </source>
</evidence>
<dbReference type="EMBL" id="HBHT01024466">
    <property type="protein sequence ID" value="CAD9975777.1"/>
    <property type="molecule type" value="Transcribed_RNA"/>
</dbReference>
<dbReference type="Gene3D" id="3.40.1000.10">
    <property type="entry name" value="Mog1/PsbP, alpha/beta/alpha sandwich"/>
    <property type="match status" value="1"/>
</dbReference>
<dbReference type="InterPro" id="IPR016123">
    <property type="entry name" value="Mog1/PsbP_a/b/a-sand"/>
</dbReference>
<dbReference type="PANTHER" id="PTHR15837:SF0">
    <property type="entry name" value="RAN GUANINE NUCLEOTIDE RELEASE FACTOR"/>
    <property type="match status" value="1"/>
</dbReference>
<evidence type="ECO:0000313" key="4">
    <source>
        <dbReference type="EMBL" id="CAD9975777.1"/>
    </source>
</evidence>
<dbReference type="GO" id="GO:0005634">
    <property type="term" value="C:nucleus"/>
    <property type="evidence" value="ECO:0007669"/>
    <property type="project" value="TreeGrafter"/>
</dbReference>
<organism evidence="4">
    <name type="scientific">Entomoneis paludosa</name>
    <dbReference type="NCBI Taxonomy" id="265537"/>
    <lineage>
        <taxon>Eukaryota</taxon>
        <taxon>Sar</taxon>
        <taxon>Stramenopiles</taxon>
        <taxon>Ochrophyta</taxon>
        <taxon>Bacillariophyta</taxon>
        <taxon>Bacillariophyceae</taxon>
        <taxon>Bacillariophycidae</taxon>
        <taxon>Entomoneidaceae</taxon>
        <taxon>Entomoneis</taxon>
    </lineage>
</organism>
<accession>A0A7S2YGC5</accession>
<dbReference type="GO" id="GO:0005085">
    <property type="term" value="F:guanyl-nucleotide exchange factor activity"/>
    <property type="evidence" value="ECO:0007669"/>
    <property type="project" value="TreeGrafter"/>
</dbReference>
<protein>
    <recommendedName>
        <fullName evidence="5">Mog1p/PsbP-like protein</fullName>
    </recommendedName>
</protein>
<dbReference type="GO" id="GO:0031267">
    <property type="term" value="F:small GTPase binding"/>
    <property type="evidence" value="ECO:0007669"/>
    <property type="project" value="TreeGrafter"/>
</dbReference>
<dbReference type="AlphaFoldDB" id="A0A7S2YGC5"/>